<dbReference type="PROSITE" id="PS50297">
    <property type="entry name" value="ANK_REP_REGION"/>
    <property type="match status" value="1"/>
</dbReference>
<organism evidence="8 9">
    <name type="scientific">Tritrichomonas musculus</name>
    <dbReference type="NCBI Taxonomy" id="1915356"/>
    <lineage>
        <taxon>Eukaryota</taxon>
        <taxon>Metamonada</taxon>
        <taxon>Parabasalia</taxon>
        <taxon>Tritrichomonadida</taxon>
        <taxon>Tritrichomonadidae</taxon>
        <taxon>Tritrichomonas</taxon>
    </lineage>
</organism>
<dbReference type="PROSITE" id="PS00107">
    <property type="entry name" value="PROTEIN_KINASE_ATP"/>
    <property type="match status" value="1"/>
</dbReference>
<evidence type="ECO:0000256" key="5">
    <source>
        <dbReference type="PROSITE-ProRule" id="PRU10141"/>
    </source>
</evidence>
<feature type="repeat" description="ANK" evidence="4">
    <location>
        <begin position="571"/>
        <end position="593"/>
    </location>
</feature>
<proteinExistence type="inferred from homology"/>
<evidence type="ECO:0000256" key="4">
    <source>
        <dbReference type="PROSITE-ProRule" id="PRU00023"/>
    </source>
</evidence>
<dbReference type="PANTHER" id="PTHR44329">
    <property type="entry name" value="SERINE/THREONINE-PROTEIN KINASE TNNI3K-RELATED"/>
    <property type="match status" value="1"/>
</dbReference>
<dbReference type="PROSITE" id="PS50088">
    <property type="entry name" value="ANK_REPEAT"/>
    <property type="match status" value="1"/>
</dbReference>
<dbReference type="InterPro" id="IPR002110">
    <property type="entry name" value="Ankyrin_rpt"/>
</dbReference>
<feature type="domain" description="Protein kinase" evidence="6">
    <location>
        <begin position="14"/>
        <end position="282"/>
    </location>
</feature>
<accession>A0ABR2GR16</accession>
<keyword evidence="9" id="KW-1185">Reference proteome</keyword>
<dbReference type="InterPro" id="IPR017441">
    <property type="entry name" value="Protein_kinase_ATP_BS"/>
</dbReference>
<dbReference type="SMART" id="SM00248">
    <property type="entry name" value="ANK"/>
    <property type="match status" value="7"/>
</dbReference>
<dbReference type="InterPro" id="IPR011009">
    <property type="entry name" value="Kinase-like_dom_sf"/>
</dbReference>
<sequence>MHNNSSYFNEKNFEQSKEPIGSGSYSNVYLFTEKNTEKKKKYAGKVLKSDIISVMPRSIEREIAILEKIKHPAIVGYYGMMYKNDQVFMMTEYIENISLFIKKDPVSKKREVVDLSEKNKKIILIGISRGMKYLHDHGIMHRDLKCENILIDSEMHPKICDFGLSRCFPNPLLNSDDVYATSYIGSIAYMAPELLSKKESYSCSVDVYSFGIIAYEIVFGKIAYPEDSPRKDVIKGERPDFPQDCKNEKMKELIVACWQPDPKNRPSFDEIFKKLAYEKQYFDLEKNDEAEVEAYIDYLLNIEYKEISNEKKIEIDNYEKMHKYEFNIIKTLLDSKFFISYVQISDMPIIDYACSTGNIDLVKYLINERGIEVNQKHLESACSSGNLELVRYLIEKRKLNADKSLLKHVCYSGSIDLVNYILDTCKINFKEVKTLSIFEYACYSKNLKFFKHLFAMIDVNGDGHIEGEETILHTACSVGNLEYVIFLIEEKKMPWDAKGKNNMTILHCACGSGNEDLVIYLFGNGRHFEISDLTTEGANALHYAARSGNKWILKYLEPKFTYDDKIKETNNGMTILHFACQSGNFELVKYILKDLLFPIEKVKVKNINNETALDIAKKNHFKDIVKIVKDKLENRPIS</sequence>
<feature type="domain" description="EF-hand" evidence="7">
    <location>
        <begin position="445"/>
        <end position="480"/>
    </location>
</feature>
<comment type="caution">
    <text evidence="8">The sequence shown here is derived from an EMBL/GenBank/DDBJ whole genome shotgun (WGS) entry which is preliminary data.</text>
</comment>
<evidence type="ECO:0000256" key="3">
    <source>
        <dbReference type="ARBA" id="ARBA00022840"/>
    </source>
</evidence>
<dbReference type="Pfam" id="PF00069">
    <property type="entry name" value="Pkinase"/>
    <property type="match status" value="1"/>
</dbReference>
<dbReference type="Gene3D" id="1.10.510.10">
    <property type="entry name" value="Transferase(Phosphotransferase) domain 1"/>
    <property type="match status" value="1"/>
</dbReference>
<dbReference type="SUPFAM" id="SSF48403">
    <property type="entry name" value="Ankyrin repeat"/>
    <property type="match status" value="1"/>
</dbReference>
<evidence type="ECO:0000256" key="1">
    <source>
        <dbReference type="ARBA" id="ARBA00005843"/>
    </source>
</evidence>
<dbReference type="Pfam" id="PF12796">
    <property type="entry name" value="Ank_2"/>
    <property type="match status" value="3"/>
</dbReference>
<evidence type="ECO:0000313" key="9">
    <source>
        <dbReference type="Proteomes" id="UP001470230"/>
    </source>
</evidence>
<comment type="similarity">
    <text evidence="1">Belongs to the protein kinase superfamily. TKL Ser/Thr protein kinase family.</text>
</comment>
<feature type="binding site" evidence="5">
    <location>
        <position position="45"/>
    </location>
    <ligand>
        <name>ATP</name>
        <dbReference type="ChEBI" id="CHEBI:30616"/>
    </ligand>
</feature>
<reference evidence="8 9" key="1">
    <citation type="submission" date="2024-04" db="EMBL/GenBank/DDBJ databases">
        <title>Tritrichomonas musculus Genome.</title>
        <authorList>
            <person name="Alves-Ferreira E."/>
            <person name="Grigg M."/>
            <person name="Lorenzi H."/>
            <person name="Galac M."/>
        </authorList>
    </citation>
    <scope>NUCLEOTIDE SEQUENCE [LARGE SCALE GENOMIC DNA]</scope>
    <source>
        <strain evidence="8 9">EAF2021</strain>
    </source>
</reference>
<dbReference type="Gene3D" id="1.25.40.20">
    <property type="entry name" value="Ankyrin repeat-containing domain"/>
    <property type="match status" value="3"/>
</dbReference>
<dbReference type="Proteomes" id="UP001470230">
    <property type="component" value="Unassembled WGS sequence"/>
</dbReference>
<dbReference type="PROSITE" id="PS50011">
    <property type="entry name" value="PROTEIN_KINASE_DOM"/>
    <property type="match status" value="1"/>
</dbReference>
<dbReference type="PROSITE" id="PS00108">
    <property type="entry name" value="PROTEIN_KINASE_ST"/>
    <property type="match status" value="1"/>
</dbReference>
<gene>
    <name evidence="8" type="ORF">M9Y10_040222</name>
</gene>
<dbReference type="EMBL" id="JAPFFF010000071">
    <property type="protein sequence ID" value="KAK8836022.1"/>
    <property type="molecule type" value="Genomic_DNA"/>
</dbReference>
<protein>
    <recommendedName>
        <fullName evidence="10">Protein kinase domain-containing protein</fullName>
    </recommendedName>
</protein>
<dbReference type="SMART" id="SM00220">
    <property type="entry name" value="S_TKc"/>
    <property type="match status" value="1"/>
</dbReference>
<dbReference type="PROSITE" id="PS50222">
    <property type="entry name" value="EF_HAND_2"/>
    <property type="match status" value="1"/>
</dbReference>
<evidence type="ECO:0008006" key="10">
    <source>
        <dbReference type="Google" id="ProtNLM"/>
    </source>
</evidence>
<keyword evidence="4" id="KW-0040">ANK repeat</keyword>
<dbReference type="InterPro" id="IPR002048">
    <property type="entry name" value="EF_hand_dom"/>
</dbReference>
<name>A0ABR2GR16_9EUKA</name>
<evidence type="ECO:0000259" key="7">
    <source>
        <dbReference type="PROSITE" id="PS50222"/>
    </source>
</evidence>
<evidence type="ECO:0000313" key="8">
    <source>
        <dbReference type="EMBL" id="KAK8836022.1"/>
    </source>
</evidence>
<dbReference type="InterPro" id="IPR036770">
    <property type="entry name" value="Ankyrin_rpt-contain_sf"/>
</dbReference>
<evidence type="ECO:0000256" key="2">
    <source>
        <dbReference type="ARBA" id="ARBA00022741"/>
    </source>
</evidence>
<dbReference type="InterPro" id="IPR008271">
    <property type="entry name" value="Ser/Thr_kinase_AS"/>
</dbReference>
<dbReference type="InterPro" id="IPR051681">
    <property type="entry name" value="Ser/Thr_Kinases-Pseudokinases"/>
</dbReference>
<keyword evidence="3 5" id="KW-0067">ATP-binding</keyword>
<dbReference type="InterPro" id="IPR000719">
    <property type="entry name" value="Prot_kinase_dom"/>
</dbReference>
<evidence type="ECO:0000259" key="6">
    <source>
        <dbReference type="PROSITE" id="PS50011"/>
    </source>
</evidence>
<keyword evidence="2 5" id="KW-0547">Nucleotide-binding</keyword>
<dbReference type="SUPFAM" id="SSF56112">
    <property type="entry name" value="Protein kinase-like (PK-like)"/>
    <property type="match status" value="1"/>
</dbReference>